<dbReference type="PANTHER" id="PTHR43520">
    <property type="entry name" value="ATP7, ISOFORM B"/>
    <property type="match status" value="1"/>
</dbReference>
<feature type="region of interest" description="Disordered" evidence="7">
    <location>
        <begin position="447"/>
        <end position="468"/>
    </location>
</feature>
<dbReference type="PANTHER" id="PTHR43520:SF8">
    <property type="entry name" value="P-TYPE CU(+) TRANSPORTER"/>
    <property type="match status" value="1"/>
</dbReference>
<dbReference type="AlphaFoldDB" id="A0A087CFF1"/>
<evidence type="ECO:0000256" key="6">
    <source>
        <dbReference type="ARBA" id="ARBA00023136"/>
    </source>
</evidence>
<dbReference type="SUPFAM" id="SSF56784">
    <property type="entry name" value="HAD-like"/>
    <property type="match status" value="1"/>
</dbReference>
<dbReference type="Gene3D" id="2.70.150.10">
    <property type="entry name" value="Calcium-transporting ATPase, cytoplasmic transduction domain A"/>
    <property type="match status" value="1"/>
</dbReference>
<feature type="domain" description="P-type ATPase A" evidence="9">
    <location>
        <begin position="249"/>
        <end position="334"/>
    </location>
</feature>
<sequence length="667" mass="70029">MGFDIFMLGATIVAAGAVTWFVLWYFFSESDVSDTPADASDSSHTSPSPAAHADRHAGDAQHPSTDQAYAEMFGSRQEEAAGLSRLVIVGTTLTAIVFVLALLSLLGSDGSPAWLQAAWIQSPWLQAILITPVMFYCGRPIHHIGRTAIARRSPDMNSLISIGTWAAYIYSLAVCIASDLMPEGSREPYFESVGVTITLVLLGRLMETKARALSDTSVQQLAGLIPDTAHILPRGYLPDDHSDSAEDLARTVASSTLSRGDLLLVPAGESIPADGVVTAGEAILDESIITGNAAGVKRESGSQVFAGTSAVSGTIVMRCTRAGRDSTLGNIVDVASHAQRSKAPVQGLTDNISRILVPVVMLIAVWTFAIWIVTGPQPRLSHAVVTAVNVLIIACPCALGLVTPLSVSAAVSLGASNGILLSSAQVLQQGTHIRTVVIDQAVTMHTVDSQSSDEREGGDGQPSGDAADAVDTLRRSGIHTILLSSSDAQTALGVAKSLGIDEVVASVRQDDKESWIRRFKEVSEDGDLVALASDGIENAAALNEADLGFAIGSGIDGMLRSADVTLVNGDLRGIPKAIQLCDITVRNIRENFAWALSFNLVAIALAVGVLYPFTGWLLNPVVAAVAMALSSLCVVLNARRLRHQVIRITGGAAVTSAKPREPRLIGA</sequence>
<feature type="transmembrane region" description="Helical" evidence="8">
    <location>
        <begin position="86"/>
        <end position="106"/>
    </location>
</feature>
<dbReference type="Proteomes" id="UP000029050">
    <property type="component" value="Unassembled WGS sequence"/>
</dbReference>
<comment type="caution">
    <text evidence="10">The sequence shown here is derived from an EMBL/GenBank/DDBJ whole genome shotgun (WGS) entry which is preliminary data.</text>
</comment>
<dbReference type="InterPro" id="IPR023214">
    <property type="entry name" value="HAD_sf"/>
</dbReference>
<dbReference type="Gene3D" id="3.40.50.1000">
    <property type="entry name" value="HAD superfamily/HAD-like"/>
    <property type="match status" value="1"/>
</dbReference>
<dbReference type="RefSeq" id="WP_051921701.1">
    <property type="nucleotide sequence ID" value="NZ_JGZI01000009.1"/>
</dbReference>
<evidence type="ECO:0000313" key="11">
    <source>
        <dbReference type="Proteomes" id="UP000029050"/>
    </source>
</evidence>
<evidence type="ECO:0000256" key="8">
    <source>
        <dbReference type="SAM" id="Phobius"/>
    </source>
</evidence>
<protein>
    <submittedName>
        <fullName evidence="10">E1-E2 ATPase</fullName>
        <ecNumber evidence="10">3.6.3.4</ecNumber>
    </submittedName>
</protein>
<evidence type="ECO:0000256" key="3">
    <source>
        <dbReference type="ARBA" id="ARBA00022723"/>
    </source>
</evidence>
<organism evidence="10 11">
    <name type="scientific">Bifidobacterium psychraerophilum</name>
    <dbReference type="NCBI Taxonomy" id="218140"/>
    <lineage>
        <taxon>Bacteria</taxon>
        <taxon>Bacillati</taxon>
        <taxon>Actinomycetota</taxon>
        <taxon>Actinomycetes</taxon>
        <taxon>Bifidobacteriales</taxon>
        <taxon>Bifidobacteriaceae</taxon>
        <taxon>Bifidobacterium</taxon>
    </lineage>
</organism>
<feature type="transmembrane region" description="Helical" evidence="8">
    <location>
        <begin position="617"/>
        <end position="638"/>
    </location>
</feature>
<dbReference type="EMBL" id="JGZI01000009">
    <property type="protein sequence ID" value="KFI82001.1"/>
    <property type="molecule type" value="Genomic_DNA"/>
</dbReference>
<name>A0A087CFF1_9BIFI</name>
<dbReference type="EC" id="3.6.3.4" evidence="10"/>
<reference evidence="10 11" key="1">
    <citation type="submission" date="2014-03" db="EMBL/GenBank/DDBJ databases">
        <title>Genomics of Bifidobacteria.</title>
        <authorList>
            <person name="Ventura M."/>
            <person name="Milani C."/>
            <person name="Lugli G.A."/>
        </authorList>
    </citation>
    <scope>NUCLEOTIDE SEQUENCE [LARGE SCALE GENOMIC DNA]</scope>
    <source>
        <strain evidence="10 11">LMG 21775</strain>
    </source>
</reference>
<dbReference type="GeneID" id="98300054"/>
<evidence type="ECO:0000256" key="7">
    <source>
        <dbReference type="SAM" id="MobiDB-lite"/>
    </source>
</evidence>
<accession>A0A087CFF1</accession>
<dbReference type="NCBIfam" id="TIGR01494">
    <property type="entry name" value="ATPase_P-type"/>
    <property type="match status" value="1"/>
</dbReference>
<keyword evidence="11" id="KW-1185">Reference proteome</keyword>
<feature type="transmembrane region" description="Helical" evidence="8">
    <location>
        <begin position="592"/>
        <end position="611"/>
    </location>
</feature>
<dbReference type="GO" id="GO:0005524">
    <property type="term" value="F:ATP binding"/>
    <property type="evidence" value="ECO:0007669"/>
    <property type="project" value="InterPro"/>
</dbReference>
<dbReference type="InterPro" id="IPR023298">
    <property type="entry name" value="ATPase_P-typ_TM_dom_sf"/>
</dbReference>
<keyword evidence="5 8" id="KW-1133">Transmembrane helix</keyword>
<evidence type="ECO:0000259" key="9">
    <source>
        <dbReference type="Pfam" id="PF00122"/>
    </source>
</evidence>
<dbReference type="GO" id="GO:0005507">
    <property type="term" value="F:copper ion binding"/>
    <property type="evidence" value="ECO:0007669"/>
    <property type="project" value="TreeGrafter"/>
</dbReference>
<feature type="transmembrane region" description="Helical" evidence="8">
    <location>
        <begin position="118"/>
        <end position="138"/>
    </location>
</feature>
<evidence type="ECO:0000256" key="5">
    <source>
        <dbReference type="ARBA" id="ARBA00022989"/>
    </source>
</evidence>
<feature type="transmembrane region" description="Helical" evidence="8">
    <location>
        <begin position="188"/>
        <end position="206"/>
    </location>
</feature>
<keyword evidence="3" id="KW-0479">Metal-binding</keyword>
<keyword evidence="2 8" id="KW-0812">Transmembrane</keyword>
<dbReference type="InterPro" id="IPR008250">
    <property type="entry name" value="ATPase_P-typ_transduc_dom_A_sf"/>
</dbReference>
<evidence type="ECO:0000256" key="1">
    <source>
        <dbReference type="ARBA" id="ARBA00004651"/>
    </source>
</evidence>
<feature type="transmembrane region" description="Helical" evidence="8">
    <location>
        <begin position="6"/>
        <end position="27"/>
    </location>
</feature>
<dbReference type="SUPFAM" id="SSF81665">
    <property type="entry name" value="Calcium ATPase, transmembrane domain M"/>
    <property type="match status" value="1"/>
</dbReference>
<gene>
    <name evidence="10" type="ORF">BPSY_0849</name>
</gene>
<dbReference type="OrthoDB" id="3240599at2"/>
<evidence type="ECO:0000256" key="4">
    <source>
        <dbReference type="ARBA" id="ARBA00022967"/>
    </source>
</evidence>
<dbReference type="InterPro" id="IPR036412">
    <property type="entry name" value="HAD-like_sf"/>
</dbReference>
<comment type="subcellular location">
    <subcellularLocation>
        <location evidence="1">Cell membrane</location>
        <topology evidence="1">Multi-pass membrane protein</topology>
    </subcellularLocation>
</comment>
<dbReference type="GO" id="GO:0043682">
    <property type="term" value="F:P-type divalent copper transporter activity"/>
    <property type="evidence" value="ECO:0007669"/>
    <property type="project" value="TreeGrafter"/>
</dbReference>
<keyword evidence="4" id="KW-1278">Translocase</keyword>
<evidence type="ECO:0000313" key="10">
    <source>
        <dbReference type="EMBL" id="KFI82001.1"/>
    </source>
</evidence>
<dbReference type="SUPFAM" id="SSF81653">
    <property type="entry name" value="Calcium ATPase, transduction domain A"/>
    <property type="match status" value="1"/>
</dbReference>
<feature type="transmembrane region" description="Helical" evidence="8">
    <location>
        <begin position="159"/>
        <end position="182"/>
    </location>
</feature>
<dbReference type="Pfam" id="PF00122">
    <property type="entry name" value="E1-E2_ATPase"/>
    <property type="match status" value="1"/>
</dbReference>
<feature type="region of interest" description="Disordered" evidence="7">
    <location>
        <begin position="37"/>
        <end position="62"/>
    </location>
</feature>
<proteinExistence type="predicted"/>
<dbReference type="InterPro" id="IPR059000">
    <property type="entry name" value="ATPase_P-type_domA"/>
</dbReference>
<dbReference type="GO" id="GO:0005886">
    <property type="term" value="C:plasma membrane"/>
    <property type="evidence" value="ECO:0007669"/>
    <property type="project" value="UniProtKB-SubCell"/>
</dbReference>
<keyword evidence="6 8" id="KW-0472">Membrane</keyword>
<evidence type="ECO:0000256" key="2">
    <source>
        <dbReference type="ARBA" id="ARBA00022692"/>
    </source>
</evidence>
<feature type="compositionally biased region" description="Low complexity" evidence="7">
    <location>
        <begin position="37"/>
        <end position="51"/>
    </location>
</feature>
<dbReference type="InterPro" id="IPR001757">
    <property type="entry name" value="P_typ_ATPase"/>
</dbReference>
<dbReference type="Pfam" id="PF00702">
    <property type="entry name" value="Hydrolase"/>
    <property type="match status" value="1"/>
</dbReference>
<keyword evidence="10" id="KW-0378">Hydrolase</keyword>
<dbReference type="eggNOG" id="COG2217">
    <property type="taxonomic scope" value="Bacteria"/>
</dbReference>
<dbReference type="GO" id="GO:0016887">
    <property type="term" value="F:ATP hydrolysis activity"/>
    <property type="evidence" value="ECO:0007669"/>
    <property type="project" value="InterPro"/>
</dbReference>
<feature type="transmembrane region" description="Helical" evidence="8">
    <location>
        <begin position="380"/>
        <end position="402"/>
    </location>
</feature>
<dbReference type="STRING" id="218140.BPSY_0849"/>
<dbReference type="GO" id="GO:0055070">
    <property type="term" value="P:copper ion homeostasis"/>
    <property type="evidence" value="ECO:0007669"/>
    <property type="project" value="TreeGrafter"/>
</dbReference>
<feature type="transmembrane region" description="Helical" evidence="8">
    <location>
        <begin position="355"/>
        <end position="374"/>
    </location>
</feature>